<keyword evidence="4 8" id="KW-0812">Transmembrane</keyword>
<accession>A0ABX0V002</accession>
<feature type="transmembrane region" description="Helical" evidence="8">
    <location>
        <begin position="637"/>
        <end position="666"/>
    </location>
</feature>
<reference evidence="12 13" key="1">
    <citation type="submission" date="2020-03" db="EMBL/GenBank/DDBJ databases">
        <title>Genomic Encyclopedia of Type Strains, Phase IV (KMG-IV): sequencing the most valuable type-strain genomes for metagenomic binning, comparative biology and taxonomic classification.</title>
        <authorList>
            <person name="Goeker M."/>
        </authorList>
    </citation>
    <scope>NUCLEOTIDE SEQUENCE [LARGE SCALE GENOMIC DNA]</scope>
    <source>
        <strain evidence="12 13">DSM 103870</strain>
    </source>
</reference>
<dbReference type="Pfam" id="PF12607">
    <property type="entry name" value="DUF3772"/>
    <property type="match status" value="1"/>
</dbReference>
<feature type="domain" description="Mechanosensitive ion channel MscS C-terminal" evidence="11">
    <location>
        <begin position="729"/>
        <end position="807"/>
    </location>
</feature>
<dbReference type="InterPro" id="IPR010920">
    <property type="entry name" value="LSM_dom_sf"/>
</dbReference>
<dbReference type="SUPFAM" id="SSF82689">
    <property type="entry name" value="Mechanosensitive channel protein MscS (YggB), C-terminal domain"/>
    <property type="match status" value="1"/>
</dbReference>
<feature type="transmembrane region" description="Helical" evidence="8">
    <location>
        <begin position="518"/>
        <end position="542"/>
    </location>
</feature>
<feature type="transmembrane region" description="Helical" evidence="8">
    <location>
        <begin position="439"/>
        <end position="463"/>
    </location>
</feature>
<feature type="transmembrane region" description="Helical" evidence="8">
    <location>
        <begin position="608"/>
        <end position="631"/>
    </location>
</feature>
<dbReference type="InterPro" id="IPR052702">
    <property type="entry name" value="MscS-like_channel"/>
</dbReference>
<feature type="transmembrane region" description="Helical" evidence="8">
    <location>
        <begin position="316"/>
        <end position="335"/>
    </location>
</feature>
<dbReference type="InterPro" id="IPR006685">
    <property type="entry name" value="MscS_channel_2nd"/>
</dbReference>
<evidence type="ECO:0000256" key="8">
    <source>
        <dbReference type="SAM" id="Phobius"/>
    </source>
</evidence>
<dbReference type="InterPro" id="IPR023408">
    <property type="entry name" value="MscS_beta-dom_sf"/>
</dbReference>
<dbReference type="RefSeq" id="WP_166952918.1">
    <property type="nucleotide sequence ID" value="NZ_JAASQI010000005.1"/>
</dbReference>
<comment type="similarity">
    <text evidence="2">Belongs to the MscS (TC 1.A.23) family.</text>
</comment>
<dbReference type="Proteomes" id="UP001429580">
    <property type="component" value="Unassembled WGS sequence"/>
</dbReference>
<feature type="transmembrane region" description="Helical" evidence="8">
    <location>
        <begin position="388"/>
        <end position="409"/>
    </location>
</feature>
<keyword evidence="6 8" id="KW-0472">Membrane</keyword>
<dbReference type="Pfam" id="PF21082">
    <property type="entry name" value="MS_channel_3rd"/>
    <property type="match status" value="1"/>
</dbReference>
<feature type="transmembrane region" description="Helical" evidence="8">
    <location>
        <begin position="469"/>
        <end position="489"/>
    </location>
</feature>
<dbReference type="Gene3D" id="2.30.30.60">
    <property type="match status" value="1"/>
</dbReference>
<evidence type="ECO:0000259" key="11">
    <source>
        <dbReference type="Pfam" id="PF21082"/>
    </source>
</evidence>
<dbReference type="SUPFAM" id="SSF82861">
    <property type="entry name" value="Mechanosensitive channel protein MscS (YggB), transmembrane region"/>
    <property type="match status" value="1"/>
</dbReference>
<dbReference type="InterPro" id="IPR049278">
    <property type="entry name" value="MS_channel_C"/>
</dbReference>
<evidence type="ECO:0000256" key="3">
    <source>
        <dbReference type="ARBA" id="ARBA00022475"/>
    </source>
</evidence>
<evidence type="ECO:0000256" key="6">
    <source>
        <dbReference type="ARBA" id="ARBA00023136"/>
    </source>
</evidence>
<keyword evidence="3" id="KW-1003">Cell membrane</keyword>
<dbReference type="InterPro" id="IPR011014">
    <property type="entry name" value="MscS_channel_TM-2"/>
</dbReference>
<evidence type="ECO:0000256" key="1">
    <source>
        <dbReference type="ARBA" id="ARBA00004651"/>
    </source>
</evidence>
<organism evidence="12 13">
    <name type="scientific">Pseudochelatococcus lubricantis</name>
    <dbReference type="NCBI Taxonomy" id="1538102"/>
    <lineage>
        <taxon>Bacteria</taxon>
        <taxon>Pseudomonadati</taxon>
        <taxon>Pseudomonadota</taxon>
        <taxon>Alphaproteobacteria</taxon>
        <taxon>Hyphomicrobiales</taxon>
        <taxon>Chelatococcaceae</taxon>
        <taxon>Pseudochelatococcus</taxon>
    </lineage>
</organism>
<evidence type="ECO:0000259" key="9">
    <source>
        <dbReference type="Pfam" id="PF00924"/>
    </source>
</evidence>
<evidence type="ECO:0000313" key="12">
    <source>
        <dbReference type="EMBL" id="NIJ58516.1"/>
    </source>
</evidence>
<evidence type="ECO:0000259" key="10">
    <source>
        <dbReference type="Pfam" id="PF12607"/>
    </source>
</evidence>
<feature type="compositionally biased region" description="Low complexity" evidence="7">
    <location>
        <begin position="131"/>
        <end position="143"/>
    </location>
</feature>
<feature type="transmembrane region" description="Helical" evidence="8">
    <location>
        <begin position="570"/>
        <end position="587"/>
    </location>
</feature>
<evidence type="ECO:0000256" key="4">
    <source>
        <dbReference type="ARBA" id="ARBA00022692"/>
    </source>
</evidence>
<dbReference type="Gene3D" id="3.30.70.100">
    <property type="match status" value="1"/>
</dbReference>
<dbReference type="InterPro" id="IPR011066">
    <property type="entry name" value="MscS_channel_C_sf"/>
</dbReference>
<evidence type="ECO:0000313" key="13">
    <source>
        <dbReference type="Proteomes" id="UP001429580"/>
    </source>
</evidence>
<protein>
    <submittedName>
        <fullName evidence="12">Small-conductance mechanosensitive channel</fullName>
    </submittedName>
</protein>
<feature type="transmembrane region" description="Helical" evidence="8">
    <location>
        <begin position="282"/>
        <end position="304"/>
    </location>
</feature>
<feature type="region of interest" description="Disordered" evidence="7">
    <location>
        <begin position="131"/>
        <end position="152"/>
    </location>
</feature>
<dbReference type="InterPro" id="IPR022249">
    <property type="entry name" value="DUF3772"/>
</dbReference>
<name>A0ABX0V002_9HYPH</name>
<gene>
    <name evidence="12" type="ORF">FHS82_002364</name>
</gene>
<dbReference type="Pfam" id="PF00924">
    <property type="entry name" value="MS_channel_2nd"/>
    <property type="match status" value="1"/>
</dbReference>
<comment type="subcellular location">
    <subcellularLocation>
        <location evidence="1">Cell membrane</location>
        <topology evidence="1">Multi-pass membrane protein</topology>
    </subcellularLocation>
</comment>
<sequence>MRDRRTPPPPGALLSRVLGMLMLAVLLTFGALSAVIADDVRSPTAAPAKASSGKAAADAKPVNAPAPAEVLNAARTQLEGLENRLASETPSEDELLEMRGQAGETATRIRAVVNDLSPRAAAINAQLAQLGPRPAEGAPPEAETTAREREERERNLAELQAGISLAEALLVQTAQLTTAINDHRRLVFANELFEQRPSLLSPWLWKEAMAGVPEALETARGLFGNWLGQAVERTRSGRAAATLASLAVWAGLYRLQRRFLPQLTHRDREEKNPERLRRVMKALGLIIGVTLPFVAAIITLFMALDAEGLTQGRMETIVVGLLLSVGFIFFMRALTRALLAPGLPSWRLFALDDDTAMWLYRASATLTVVLVVGNLLQDIVAAIDSNLALVALADGLAAFSFAVVMFVTLQGLRRRTKPIEEDFGPYVPSEPQLWSLLRAAAWLATFAIMLAALTGFIAFASFIVDQVVWVSTVVGLFFLLTTLIDEIAIEMPRRNSRVSLVLQTSVGLRRRTLEQIGILFSGVIKLILIALGVMLILAPWGVESNDVFSSLRSVQNGFTIGEVRMSPVEILGAIITFAVTLTVSRIIQRWLSARFLPSTGLDVGIRNSIATGVGYVGFFLAVGIACTQLGLSLDRVAIVAGALSVGIGFGLQSIVNNFVSGLILLWERPIKVGDWVVVGPEEGYVKRINVRATEIETFDRAAVIVPNSSLVSGTVKNWLHRDRLGRLIVSIGVSYTADPDEVRELMLACAKAHPQVLDTPAPHVLLMGFEPTMLRFELRCFIPNVENRLTVSSDLRFAVLRTLRERDLVPVRPMVWEEWRFGRATRADDEGGYNHHHGQDDTGAATT</sequence>
<evidence type="ECO:0000256" key="7">
    <source>
        <dbReference type="SAM" id="MobiDB-lite"/>
    </source>
</evidence>
<proteinExistence type="inferred from homology"/>
<feature type="domain" description="DUF3772" evidence="10">
    <location>
        <begin position="165"/>
        <end position="222"/>
    </location>
</feature>
<keyword evidence="13" id="KW-1185">Reference proteome</keyword>
<dbReference type="EMBL" id="JAASQI010000005">
    <property type="protein sequence ID" value="NIJ58516.1"/>
    <property type="molecule type" value="Genomic_DNA"/>
</dbReference>
<dbReference type="SUPFAM" id="SSF50182">
    <property type="entry name" value="Sm-like ribonucleoproteins"/>
    <property type="match status" value="1"/>
</dbReference>
<dbReference type="PANTHER" id="PTHR30347:SF9">
    <property type="entry name" value="MINICONDUCTANCE MECHANOSENSITIVE CHANNEL MSCM"/>
    <property type="match status" value="1"/>
</dbReference>
<dbReference type="PANTHER" id="PTHR30347">
    <property type="entry name" value="POTASSIUM CHANNEL RELATED"/>
    <property type="match status" value="1"/>
</dbReference>
<evidence type="ECO:0000256" key="5">
    <source>
        <dbReference type="ARBA" id="ARBA00022989"/>
    </source>
</evidence>
<keyword evidence="5 8" id="KW-1133">Transmembrane helix</keyword>
<evidence type="ECO:0000256" key="2">
    <source>
        <dbReference type="ARBA" id="ARBA00008017"/>
    </source>
</evidence>
<feature type="domain" description="Mechanosensitive ion channel MscS" evidence="9">
    <location>
        <begin position="654"/>
        <end position="718"/>
    </location>
</feature>
<dbReference type="Gene3D" id="1.10.287.1260">
    <property type="match status" value="1"/>
</dbReference>
<comment type="caution">
    <text evidence="12">The sequence shown here is derived from an EMBL/GenBank/DDBJ whole genome shotgun (WGS) entry which is preliminary data.</text>
</comment>